<dbReference type="AlphaFoldDB" id="A0A4D6MZ83"/>
<dbReference type="Proteomes" id="UP000501690">
    <property type="component" value="Linkage Group LG9"/>
</dbReference>
<organism evidence="3 4">
    <name type="scientific">Vigna unguiculata</name>
    <name type="common">Cowpea</name>
    <dbReference type="NCBI Taxonomy" id="3917"/>
    <lineage>
        <taxon>Eukaryota</taxon>
        <taxon>Viridiplantae</taxon>
        <taxon>Streptophyta</taxon>
        <taxon>Embryophyta</taxon>
        <taxon>Tracheophyta</taxon>
        <taxon>Spermatophyta</taxon>
        <taxon>Magnoliopsida</taxon>
        <taxon>eudicotyledons</taxon>
        <taxon>Gunneridae</taxon>
        <taxon>Pentapetalae</taxon>
        <taxon>rosids</taxon>
        <taxon>fabids</taxon>
        <taxon>Fabales</taxon>
        <taxon>Fabaceae</taxon>
        <taxon>Papilionoideae</taxon>
        <taxon>50 kb inversion clade</taxon>
        <taxon>NPAAA clade</taxon>
        <taxon>indigoferoid/millettioid clade</taxon>
        <taxon>Phaseoleae</taxon>
        <taxon>Vigna</taxon>
    </lineage>
</organism>
<feature type="compositionally biased region" description="Basic and acidic residues" evidence="1">
    <location>
        <begin position="67"/>
        <end position="84"/>
    </location>
</feature>
<keyword evidence="4" id="KW-1185">Reference proteome</keyword>
<feature type="region of interest" description="Disordered" evidence="1">
    <location>
        <begin position="57"/>
        <end position="92"/>
    </location>
</feature>
<dbReference type="EMBL" id="CP039353">
    <property type="protein sequence ID" value="QCE05984.1"/>
    <property type="molecule type" value="Genomic_DNA"/>
</dbReference>
<evidence type="ECO:0000313" key="4">
    <source>
        <dbReference type="Proteomes" id="UP000501690"/>
    </source>
</evidence>
<accession>A0A4D6MZ83</accession>
<dbReference type="EMBL" id="CP039349">
    <property type="protein sequence ID" value="QCD93406.1"/>
    <property type="molecule type" value="Genomic_DNA"/>
</dbReference>
<name>A0A4D6MZ83_VIGUN</name>
<protein>
    <submittedName>
        <fullName evidence="3">Uncharacterized protein</fullName>
    </submittedName>
</protein>
<evidence type="ECO:0000313" key="2">
    <source>
        <dbReference type="EMBL" id="QCD93406.1"/>
    </source>
</evidence>
<sequence length="92" mass="10751">MTGMAADNRRSYTDRVAGRHPGLCFWSSQNVVQSMMKGETGMVISREESHLKRRRLPGERRRFHNITNKERNATKKGKFEEIRFGRTKSKPQ</sequence>
<gene>
    <name evidence="2" type="ORF">DEO72_LG5g1481</name>
    <name evidence="3" type="ORF">DEO72_LG9g993</name>
</gene>
<proteinExistence type="predicted"/>
<evidence type="ECO:0000256" key="1">
    <source>
        <dbReference type="SAM" id="MobiDB-lite"/>
    </source>
</evidence>
<reference evidence="3 4" key="1">
    <citation type="submission" date="2019-04" db="EMBL/GenBank/DDBJ databases">
        <title>An improved genome assembly and genetic linkage map for asparagus bean, Vigna unguiculata ssp. sesquipedialis.</title>
        <authorList>
            <person name="Xia Q."/>
            <person name="Zhang R."/>
            <person name="Dong Y."/>
        </authorList>
    </citation>
    <scope>NUCLEOTIDE SEQUENCE [LARGE SCALE GENOMIC DNA]</scope>
    <source>
        <tissue evidence="3">Leaf</tissue>
    </source>
</reference>
<evidence type="ECO:0000313" key="3">
    <source>
        <dbReference type="EMBL" id="QCE05984.1"/>
    </source>
</evidence>
<dbReference type="Proteomes" id="UP000501690">
    <property type="component" value="Linkage Group LG5"/>
</dbReference>